<dbReference type="GO" id="GO:0015934">
    <property type="term" value="C:large ribosomal subunit"/>
    <property type="evidence" value="ECO:0007669"/>
    <property type="project" value="TreeGrafter"/>
</dbReference>
<evidence type="ECO:0000256" key="4">
    <source>
        <dbReference type="RuleBase" id="RU000568"/>
    </source>
</evidence>
<geneLocation type="plastid" evidence="5"/>
<dbReference type="AlphaFoldDB" id="A0A173G032"/>
<dbReference type="InterPro" id="IPR001706">
    <property type="entry name" value="Ribosomal_bL35"/>
</dbReference>
<gene>
    <name evidence="5" type="primary">rpl35</name>
</gene>
<keyword evidence="5" id="KW-0934">Plastid</keyword>
<evidence type="ECO:0000256" key="2">
    <source>
        <dbReference type="ARBA" id="ARBA00022980"/>
    </source>
</evidence>
<organism evidence="5">
    <name type="scientific">Gastroclonium compressum</name>
    <name type="common">Red alga</name>
    <name type="synonym">Coeloseira compressa</name>
    <dbReference type="NCBI Taxonomy" id="1852973"/>
    <lineage>
        <taxon>Eukaryota</taxon>
        <taxon>Rhodophyta</taxon>
        <taxon>Florideophyceae</taxon>
        <taxon>Rhodymeniophycidae</taxon>
        <taxon>Rhodymeniales</taxon>
        <taxon>Champiaceae</taxon>
        <taxon>Coeloseira</taxon>
    </lineage>
</organism>
<sequence>MYKLKSSKSIKKRLKITKRGILLRRRASKNHLLQKKTSQRKQNLRRVSSVFHGDFMNFKDKIVSS</sequence>
<comment type="similarity">
    <text evidence="1 4">Belongs to the bacterial ribosomal protein bL35 family.</text>
</comment>
<dbReference type="EMBL" id="KU053957">
    <property type="protein sequence ID" value="ANH09635.1"/>
    <property type="molecule type" value="Genomic_DNA"/>
</dbReference>
<dbReference type="InterPro" id="IPR021137">
    <property type="entry name" value="Ribosomal_bL35-like"/>
</dbReference>
<reference evidence="5" key="1">
    <citation type="submission" date="2015-11" db="EMBL/GenBank/DDBJ databases">
        <authorList>
            <person name="Zhang Y."/>
            <person name="Guo Z."/>
        </authorList>
    </citation>
    <scope>NUCLEOTIDE SEQUENCE</scope>
</reference>
<dbReference type="Pfam" id="PF01632">
    <property type="entry name" value="Ribosomal_L35p"/>
    <property type="match status" value="1"/>
</dbReference>
<name>A0A173G032_GASCM</name>
<dbReference type="PANTHER" id="PTHR33343:SF1">
    <property type="entry name" value="LARGE RIBOSOMAL SUBUNIT PROTEIN BL35M"/>
    <property type="match status" value="1"/>
</dbReference>
<keyword evidence="2 4" id="KW-0689">Ribosomal protein</keyword>
<protein>
    <recommendedName>
        <fullName evidence="4">50S ribosomal protein L35</fullName>
    </recommendedName>
</protein>
<dbReference type="GO" id="GO:0006412">
    <property type="term" value="P:translation"/>
    <property type="evidence" value="ECO:0007669"/>
    <property type="project" value="InterPro"/>
</dbReference>
<dbReference type="HAMAP" id="MF_00514">
    <property type="entry name" value="Ribosomal_bL35"/>
    <property type="match status" value="1"/>
</dbReference>
<dbReference type="Gene3D" id="4.10.410.60">
    <property type="match status" value="1"/>
</dbReference>
<dbReference type="NCBIfam" id="TIGR00001">
    <property type="entry name" value="rpmI_bact"/>
    <property type="match status" value="1"/>
</dbReference>
<evidence type="ECO:0000256" key="3">
    <source>
        <dbReference type="ARBA" id="ARBA00023274"/>
    </source>
</evidence>
<dbReference type="RefSeq" id="YP_009257552.1">
    <property type="nucleotide sequence ID" value="NC_030338.1"/>
</dbReference>
<proteinExistence type="inferred from homology"/>
<evidence type="ECO:0000256" key="1">
    <source>
        <dbReference type="ARBA" id="ARBA00006598"/>
    </source>
</evidence>
<dbReference type="InterPro" id="IPR037229">
    <property type="entry name" value="Ribosomal_bL35_sf"/>
</dbReference>
<dbReference type="SUPFAM" id="SSF143034">
    <property type="entry name" value="L35p-like"/>
    <property type="match status" value="1"/>
</dbReference>
<dbReference type="GO" id="GO:0003735">
    <property type="term" value="F:structural constituent of ribosome"/>
    <property type="evidence" value="ECO:0007669"/>
    <property type="project" value="InterPro"/>
</dbReference>
<dbReference type="GeneID" id="27983201"/>
<keyword evidence="3 4" id="KW-0687">Ribonucleoprotein</keyword>
<dbReference type="PANTHER" id="PTHR33343">
    <property type="entry name" value="54S RIBOSOMAL PROTEIN BL35M"/>
    <property type="match status" value="1"/>
</dbReference>
<reference evidence="5" key="2">
    <citation type="submission" date="2016-06" db="EMBL/GenBank/DDBJ databases">
        <title>Genomic and phylogenetic analysis of Gastroclonium compressum supports its reinstatement to Coeloseira (Champiaceae, Rhodophyta).</title>
        <authorList>
            <person name="Kilpatrick Z."/>
            <person name="Hughey J.R."/>
        </authorList>
    </citation>
    <scope>NUCLEOTIDE SEQUENCE</scope>
</reference>
<accession>A0A173G032</accession>
<dbReference type="PRINTS" id="PR00064">
    <property type="entry name" value="RIBOSOMALL35"/>
</dbReference>
<evidence type="ECO:0000313" key="5">
    <source>
        <dbReference type="EMBL" id="ANH09635.1"/>
    </source>
</evidence>